<evidence type="ECO:0000256" key="1">
    <source>
        <dbReference type="ARBA" id="ARBA00022527"/>
    </source>
</evidence>
<proteinExistence type="inferred from homology"/>
<feature type="domain" description="ZZ-type" evidence="12">
    <location>
        <begin position="60"/>
        <end position="116"/>
    </location>
</feature>
<dbReference type="InterPro" id="IPR011009">
    <property type="entry name" value="Kinase-like_dom_sf"/>
</dbReference>
<dbReference type="PROSITE" id="PS00108">
    <property type="entry name" value="PROTEIN_KINASE_ST"/>
    <property type="match status" value="1"/>
</dbReference>
<dbReference type="PROSITE" id="PS50135">
    <property type="entry name" value="ZF_ZZ_2"/>
    <property type="match status" value="1"/>
</dbReference>
<evidence type="ECO:0000313" key="17">
    <source>
        <dbReference type="Proteomes" id="UP000663829"/>
    </source>
</evidence>
<dbReference type="EMBL" id="CAJOBC010081974">
    <property type="protein sequence ID" value="CAF4278696.1"/>
    <property type="molecule type" value="Genomic_DNA"/>
</dbReference>
<evidence type="ECO:0000313" key="15">
    <source>
        <dbReference type="EMBL" id="CAF4243463.1"/>
    </source>
</evidence>
<dbReference type="SUPFAM" id="SSF56112">
    <property type="entry name" value="Protein kinase-like (PK-like)"/>
    <property type="match status" value="1"/>
</dbReference>
<dbReference type="Proteomes" id="UP000663829">
    <property type="component" value="Unassembled WGS sequence"/>
</dbReference>
<dbReference type="Proteomes" id="UP000677228">
    <property type="component" value="Unassembled WGS sequence"/>
</dbReference>
<keyword evidence="3 8" id="KW-0547">Nucleotide-binding</keyword>
<dbReference type="InterPro" id="IPR043145">
    <property type="entry name" value="Znf_ZZ_sf"/>
</dbReference>
<keyword evidence="1 9" id="KW-0418">Kinase</keyword>
<dbReference type="Proteomes" id="UP000682733">
    <property type="component" value="Unassembled WGS sequence"/>
</dbReference>
<keyword evidence="6 8" id="KW-0067">ATP-binding</keyword>
<dbReference type="InterPro" id="IPR008271">
    <property type="entry name" value="Ser/Thr_kinase_AS"/>
</dbReference>
<sequence length="448" mass="51844">MMTQNGIEFNVTDKRKEGRQHRSGHPMAHYKLPNELFGVKYDDSDVTLKNLQQKYADEINEDITCDVCLQERFKGLRFKCDTCPNYDICQQCMDSEKTSKNHKLDHPVIVITNNYLPQIDRNDIEFKEEDFLGGGAFGKVYKAKWLSKKLTVACKVIHAKAEQVRRLALDFLKELAAFKELSGAFILKIYGYAIQKLQNDDLIFMLITEYMDKGSLSSVIYKEDISLRRKIEMAANIASGMRKIHQHGMIHRDIKPDNILVSSNYTAKIGDMGIARMMHPDVALTHIGPQLFMPPEFYRNDYDQKLDIYTFGLTLNELFTETKHKFNMGNGEKTLTKQSPILSELIARCIDSDPSQRPTAYELEKSLEVYDRGFNELVLKRHLSYITWSNEKKNKAFMQFYEQFHSYAKNELEKIFPLPQKTKATATPTAAQRTQTTVQHNNLFCKTH</sequence>
<keyword evidence="17" id="KW-1185">Reference proteome</keyword>
<accession>A0A815JUC1</accession>
<dbReference type="PANTHER" id="PTHR44329">
    <property type="entry name" value="SERINE/THREONINE-PROTEIN KINASE TNNI3K-RELATED"/>
    <property type="match status" value="1"/>
</dbReference>
<dbReference type="EMBL" id="CAJNOQ010016574">
    <property type="protein sequence ID" value="CAF1383660.1"/>
    <property type="molecule type" value="Genomic_DNA"/>
</dbReference>
<gene>
    <name evidence="13" type="ORF">GPM918_LOCUS32450</name>
    <name evidence="14" type="ORF">OVA965_LOCUS34722</name>
    <name evidence="16" type="ORF">SRO942_LOCUS33119</name>
    <name evidence="15" type="ORF">TMI583_LOCUS35660</name>
</gene>
<protein>
    <submittedName>
        <fullName evidence="13">Uncharacterized protein</fullName>
    </submittedName>
</protein>
<dbReference type="PROSITE" id="PS01357">
    <property type="entry name" value="ZF_ZZ_1"/>
    <property type="match status" value="1"/>
</dbReference>
<dbReference type="EMBL" id="CAJNOK010029486">
    <property type="protein sequence ID" value="CAF1448308.1"/>
    <property type="molecule type" value="Genomic_DNA"/>
</dbReference>
<feature type="binding site" evidence="8">
    <location>
        <position position="155"/>
    </location>
    <ligand>
        <name>ATP</name>
        <dbReference type="ChEBI" id="CHEBI:30616"/>
    </ligand>
</feature>
<dbReference type="Pfam" id="PF07714">
    <property type="entry name" value="PK_Tyr_Ser-Thr"/>
    <property type="match status" value="1"/>
</dbReference>
<dbReference type="GO" id="GO:0005524">
    <property type="term" value="F:ATP binding"/>
    <property type="evidence" value="ECO:0007669"/>
    <property type="project" value="UniProtKB-UniRule"/>
</dbReference>
<evidence type="ECO:0000256" key="8">
    <source>
        <dbReference type="PROSITE-ProRule" id="PRU10141"/>
    </source>
</evidence>
<keyword evidence="4 7" id="KW-0863">Zinc-finger</keyword>
<organism evidence="13 17">
    <name type="scientific">Didymodactylos carnosus</name>
    <dbReference type="NCBI Taxonomy" id="1234261"/>
    <lineage>
        <taxon>Eukaryota</taxon>
        <taxon>Metazoa</taxon>
        <taxon>Spiralia</taxon>
        <taxon>Gnathifera</taxon>
        <taxon>Rotifera</taxon>
        <taxon>Eurotatoria</taxon>
        <taxon>Bdelloidea</taxon>
        <taxon>Philodinida</taxon>
        <taxon>Philodinidae</taxon>
        <taxon>Didymodactylos</taxon>
    </lineage>
</organism>
<keyword evidence="1 9" id="KW-0808">Transferase</keyword>
<evidence type="ECO:0000256" key="5">
    <source>
        <dbReference type="ARBA" id="ARBA00022833"/>
    </source>
</evidence>
<evidence type="ECO:0000313" key="13">
    <source>
        <dbReference type="EMBL" id="CAF1383660.1"/>
    </source>
</evidence>
<evidence type="ECO:0000256" key="7">
    <source>
        <dbReference type="PROSITE-ProRule" id="PRU00228"/>
    </source>
</evidence>
<dbReference type="OrthoDB" id="341578at2759"/>
<feature type="domain" description="Protein kinase" evidence="11">
    <location>
        <begin position="126"/>
        <end position="370"/>
    </location>
</feature>
<dbReference type="InterPro" id="IPR001245">
    <property type="entry name" value="Ser-Thr/Tyr_kinase_cat_dom"/>
</dbReference>
<keyword evidence="2" id="KW-0479">Metal-binding</keyword>
<evidence type="ECO:0000256" key="9">
    <source>
        <dbReference type="RuleBase" id="RU000304"/>
    </source>
</evidence>
<dbReference type="PROSITE" id="PS00107">
    <property type="entry name" value="PROTEIN_KINASE_ATP"/>
    <property type="match status" value="1"/>
</dbReference>
<dbReference type="SUPFAM" id="SSF57850">
    <property type="entry name" value="RING/U-box"/>
    <property type="match status" value="1"/>
</dbReference>
<evidence type="ECO:0000256" key="10">
    <source>
        <dbReference type="SAM" id="MobiDB-lite"/>
    </source>
</evidence>
<keyword evidence="5" id="KW-0862">Zinc</keyword>
<dbReference type="SMART" id="SM00220">
    <property type="entry name" value="S_TKc"/>
    <property type="match status" value="1"/>
</dbReference>
<evidence type="ECO:0000256" key="2">
    <source>
        <dbReference type="ARBA" id="ARBA00022723"/>
    </source>
</evidence>
<dbReference type="Gene3D" id="3.30.60.90">
    <property type="match status" value="1"/>
</dbReference>
<dbReference type="Proteomes" id="UP000681722">
    <property type="component" value="Unassembled WGS sequence"/>
</dbReference>
<evidence type="ECO:0000259" key="11">
    <source>
        <dbReference type="PROSITE" id="PS50011"/>
    </source>
</evidence>
<evidence type="ECO:0000313" key="16">
    <source>
        <dbReference type="EMBL" id="CAF4278696.1"/>
    </source>
</evidence>
<dbReference type="GO" id="GO:0004674">
    <property type="term" value="F:protein serine/threonine kinase activity"/>
    <property type="evidence" value="ECO:0007669"/>
    <property type="project" value="UniProtKB-KW"/>
</dbReference>
<evidence type="ECO:0000259" key="12">
    <source>
        <dbReference type="PROSITE" id="PS50135"/>
    </source>
</evidence>
<dbReference type="EMBL" id="CAJOBA010051317">
    <property type="protein sequence ID" value="CAF4243463.1"/>
    <property type="molecule type" value="Genomic_DNA"/>
</dbReference>
<name>A0A815JUC1_9BILA</name>
<dbReference type="GO" id="GO:0008270">
    <property type="term" value="F:zinc ion binding"/>
    <property type="evidence" value="ECO:0007669"/>
    <property type="project" value="UniProtKB-KW"/>
</dbReference>
<keyword evidence="1 9" id="KW-0723">Serine/threonine-protein kinase</keyword>
<dbReference type="Pfam" id="PF00569">
    <property type="entry name" value="ZZ"/>
    <property type="match status" value="1"/>
</dbReference>
<reference evidence="13" key="1">
    <citation type="submission" date="2021-02" db="EMBL/GenBank/DDBJ databases">
        <authorList>
            <person name="Nowell W R."/>
        </authorList>
    </citation>
    <scope>NUCLEOTIDE SEQUENCE</scope>
</reference>
<dbReference type="Gene3D" id="1.10.510.10">
    <property type="entry name" value="Transferase(Phosphotransferase) domain 1"/>
    <property type="match status" value="1"/>
</dbReference>
<comment type="similarity">
    <text evidence="9">Belongs to the protein kinase superfamily.</text>
</comment>
<dbReference type="InterPro" id="IPR000719">
    <property type="entry name" value="Prot_kinase_dom"/>
</dbReference>
<evidence type="ECO:0000256" key="4">
    <source>
        <dbReference type="ARBA" id="ARBA00022771"/>
    </source>
</evidence>
<dbReference type="InterPro" id="IPR017441">
    <property type="entry name" value="Protein_kinase_ATP_BS"/>
</dbReference>
<comment type="caution">
    <text evidence="13">The sequence shown here is derived from an EMBL/GenBank/DDBJ whole genome shotgun (WGS) entry which is preliminary data.</text>
</comment>
<evidence type="ECO:0000256" key="3">
    <source>
        <dbReference type="ARBA" id="ARBA00022741"/>
    </source>
</evidence>
<feature type="region of interest" description="Disordered" evidence="10">
    <location>
        <begin position="1"/>
        <end position="27"/>
    </location>
</feature>
<dbReference type="InterPro" id="IPR000433">
    <property type="entry name" value="Znf_ZZ"/>
</dbReference>
<evidence type="ECO:0000313" key="14">
    <source>
        <dbReference type="EMBL" id="CAF1448308.1"/>
    </source>
</evidence>
<evidence type="ECO:0000256" key="6">
    <source>
        <dbReference type="ARBA" id="ARBA00022840"/>
    </source>
</evidence>
<dbReference type="AlphaFoldDB" id="A0A815JUC1"/>
<dbReference type="InterPro" id="IPR051681">
    <property type="entry name" value="Ser/Thr_Kinases-Pseudokinases"/>
</dbReference>
<dbReference type="PROSITE" id="PS50011">
    <property type="entry name" value="PROTEIN_KINASE_DOM"/>
    <property type="match status" value="1"/>
</dbReference>
<dbReference type="SMART" id="SM00291">
    <property type="entry name" value="ZnF_ZZ"/>
    <property type="match status" value="1"/>
</dbReference>